<comment type="caution">
    <text evidence="9">The sequence shown here is derived from an EMBL/GenBank/DDBJ whole genome shotgun (WGS) entry which is preliminary data.</text>
</comment>
<evidence type="ECO:0000256" key="7">
    <source>
        <dbReference type="ARBA" id="ARBA00049185"/>
    </source>
</evidence>
<dbReference type="GO" id="GO:0006520">
    <property type="term" value="P:amino acid metabolic process"/>
    <property type="evidence" value="ECO:0007669"/>
    <property type="project" value="InterPro"/>
</dbReference>
<protein>
    <recommendedName>
        <fullName evidence="3">aspartate transaminase</fullName>
        <ecNumber evidence="3">2.6.1.1</ecNumber>
    </recommendedName>
</protein>
<proteinExistence type="inferred from homology"/>
<dbReference type="AlphaFoldDB" id="A0A7W9CUW4"/>
<dbReference type="RefSeq" id="WP_183853914.1">
    <property type="nucleotide sequence ID" value="NZ_JACHOO010000002.1"/>
</dbReference>
<keyword evidence="6" id="KW-0663">Pyridoxal phosphate</keyword>
<feature type="domain" description="Aminotransferase class I/classII large" evidence="8">
    <location>
        <begin position="46"/>
        <end position="384"/>
    </location>
</feature>
<evidence type="ECO:0000313" key="10">
    <source>
        <dbReference type="Proteomes" id="UP000523821"/>
    </source>
</evidence>
<evidence type="ECO:0000256" key="6">
    <source>
        <dbReference type="ARBA" id="ARBA00022898"/>
    </source>
</evidence>
<dbReference type="InterPro" id="IPR015422">
    <property type="entry name" value="PyrdxlP-dep_Trfase_small"/>
</dbReference>
<evidence type="ECO:0000256" key="3">
    <source>
        <dbReference type="ARBA" id="ARBA00012753"/>
    </source>
</evidence>
<dbReference type="EMBL" id="JACHOO010000002">
    <property type="protein sequence ID" value="MBB5752347.1"/>
    <property type="molecule type" value="Genomic_DNA"/>
</dbReference>
<evidence type="ECO:0000259" key="8">
    <source>
        <dbReference type="Pfam" id="PF00155"/>
    </source>
</evidence>
<dbReference type="InterPro" id="IPR015421">
    <property type="entry name" value="PyrdxlP-dep_Trfase_major"/>
</dbReference>
<accession>A0A7W9CUW4</accession>
<keyword evidence="5 9" id="KW-0808">Transferase</keyword>
<dbReference type="SUPFAM" id="SSF53383">
    <property type="entry name" value="PLP-dependent transferases"/>
    <property type="match status" value="1"/>
</dbReference>
<dbReference type="InterPro" id="IPR004839">
    <property type="entry name" value="Aminotransferase_I/II_large"/>
</dbReference>
<dbReference type="GO" id="GO:0004069">
    <property type="term" value="F:L-aspartate:2-oxoglutarate aminotransferase activity"/>
    <property type="evidence" value="ECO:0007669"/>
    <property type="project" value="UniProtKB-EC"/>
</dbReference>
<organism evidence="9 10">
    <name type="scientific">Prosthecomicrobium pneumaticum</name>
    <dbReference type="NCBI Taxonomy" id="81895"/>
    <lineage>
        <taxon>Bacteria</taxon>
        <taxon>Pseudomonadati</taxon>
        <taxon>Pseudomonadota</taxon>
        <taxon>Alphaproteobacteria</taxon>
        <taxon>Hyphomicrobiales</taxon>
        <taxon>Kaistiaceae</taxon>
        <taxon>Prosthecomicrobium</taxon>
    </lineage>
</organism>
<evidence type="ECO:0000256" key="1">
    <source>
        <dbReference type="ARBA" id="ARBA00001933"/>
    </source>
</evidence>
<name>A0A7W9CUW4_9HYPH</name>
<reference evidence="9 10" key="1">
    <citation type="submission" date="2020-08" db="EMBL/GenBank/DDBJ databases">
        <title>Genomic Encyclopedia of Type Strains, Phase IV (KMG-IV): sequencing the most valuable type-strain genomes for metagenomic binning, comparative biology and taxonomic classification.</title>
        <authorList>
            <person name="Goeker M."/>
        </authorList>
    </citation>
    <scope>NUCLEOTIDE SEQUENCE [LARGE SCALE GENOMIC DNA]</scope>
    <source>
        <strain evidence="9 10">DSM 16268</strain>
    </source>
</reference>
<sequence>MTSLSFLSTLRPEAREAPESGIVEVFNYGRGRQGLIPLWVGEGDLSTPSFISEAASAALAAGETFYTWQRGIPDLRAALARYHERTFGRPFDVERFYVTIGGMHAIQTALRMIAGTGDEVIVPTPAWPNFAAAIEVGGARTVEVPMGFGNRGWVLDLDRMFEAVTPRTRALFINSPSNPTGWTATRDELVAILAFARQNGLWIIADEVYSRFFYEGIRAPSFYDIAEPEDRILYVNTMSKNWAMTGWRVGWLSAPPELGQVIENLVQYSSSGVPQFLQRGAVTALDEGDDFIALQRGRAEASRAVICDALAATGRVRFARPAGAFYLFFSVDGEPDTRRLGLRLVDEANVGVAPGDAFGAAGKGFLRLCYLRKREDIEVAAERLVAWLKR</sequence>
<keyword evidence="4 9" id="KW-0032">Aminotransferase</keyword>
<evidence type="ECO:0000256" key="4">
    <source>
        <dbReference type="ARBA" id="ARBA00022576"/>
    </source>
</evidence>
<dbReference type="InterPro" id="IPR050596">
    <property type="entry name" value="AspAT/PAT-like"/>
</dbReference>
<dbReference type="Gene3D" id="3.90.1150.10">
    <property type="entry name" value="Aspartate Aminotransferase, domain 1"/>
    <property type="match status" value="1"/>
</dbReference>
<comment type="similarity">
    <text evidence="2">Belongs to the class-I pyridoxal-phosphate-dependent aminotransferase family.</text>
</comment>
<evidence type="ECO:0000256" key="5">
    <source>
        <dbReference type="ARBA" id="ARBA00022679"/>
    </source>
</evidence>
<dbReference type="PANTHER" id="PTHR46383">
    <property type="entry name" value="ASPARTATE AMINOTRANSFERASE"/>
    <property type="match status" value="1"/>
</dbReference>
<evidence type="ECO:0000256" key="2">
    <source>
        <dbReference type="ARBA" id="ARBA00007441"/>
    </source>
</evidence>
<dbReference type="GO" id="GO:0030170">
    <property type="term" value="F:pyridoxal phosphate binding"/>
    <property type="evidence" value="ECO:0007669"/>
    <property type="project" value="InterPro"/>
</dbReference>
<dbReference type="Pfam" id="PF00155">
    <property type="entry name" value="Aminotran_1_2"/>
    <property type="match status" value="1"/>
</dbReference>
<dbReference type="CDD" id="cd00609">
    <property type="entry name" value="AAT_like"/>
    <property type="match status" value="1"/>
</dbReference>
<keyword evidence="10" id="KW-1185">Reference proteome</keyword>
<gene>
    <name evidence="9" type="ORF">GGQ63_001399</name>
</gene>
<dbReference type="Proteomes" id="UP000523821">
    <property type="component" value="Unassembled WGS sequence"/>
</dbReference>
<dbReference type="NCBIfam" id="NF004770">
    <property type="entry name" value="PRK06108.1"/>
    <property type="match status" value="1"/>
</dbReference>
<dbReference type="EC" id="2.6.1.1" evidence="3"/>
<comment type="cofactor">
    <cofactor evidence="1">
        <name>pyridoxal 5'-phosphate</name>
        <dbReference type="ChEBI" id="CHEBI:597326"/>
    </cofactor>
</comment>
<dbReference type="Gene3D" id="3.40.640.10">
    <property type="entry name" value="Type I PLP-dependent aspartate aminotransferase-like (Major domain)"/>
    <property type="match status" value="1"/>
</dbReference>
<dbReference type="InterPro" id="IPR015424">
    <property type="entry name" value="PyrdxlP-dep_Trfase"/>
</dbReference>
<evidence type="ECO:0000313" key="9">
    <source>
        <dbReference type="EMBL" id="MBB5752347.1"/>
    </source>
</evidence>
<comment type="catalytic activity">
    <reaction evidence="7">
        <text>L-aspartate + 2-oxoglutarate = oxaloacetate + L-glutamate</text>
        <dbReference type="Rhea" id="RHEA:21824"/>
        <dbReference type="ChEBI" id="CHEBI:16452"/>
        <dbReference type="ChEBI" id="CHEBI:16810"/>
        <dbReference type="ChEBI" id="CHEBI:29985"/>
        <dbReference type="ChEBI" id="CHEBI:29991"/>
        <dbReference type="EC" id="2.6.1.1"/>
    </reaction>
</comment>